<dbReference type="AlphaFoldDB" id="A0A6C0CP05"/>
<name>A0A6C0CP05_9ZZZZ</name>
<dbReference type="EMBL" id="MN739460">
    <property type="protein sequence ID" value="QHT05842.1"/>
    <property type="molecule type" value="Genomic_DNA"/>
</dbReference>
<dbReference type="Pfam" id="PF19060">
    <property type="entry name" value="DVNP"/>
    <property type="match status" value="1"/>
</dbReference>
<dbReference type="InterPro" id="IPR043928">
    <property type="entry name" value="DNVP"/>
</dbReference>
<evidence type="ECO:0000256" key="1">
    <source>
        <dbReference type="SAM" id="MobiDB-lite"/>
    </source>
</evidence>
<accession>A0A6C0CP05</accession>
<dbReference type="GO" id="GO:0003677">
    <property type="term" value="F:DNA binding"/>
    <property type="evidence" value="ECO:0007669"/>
    <property type="project" value="InterPro"/>
</dbReference>
<feature type="region of interest" description="Disordered" evidence="1">
    <location>
        <begin position="90"/>
        <end position="111"/>
    </location>
</feature>
<evidence type="ECO:0000313" key="2">
    <source>
        <dbReference type="EMBL" id="QHT05842.1"/>
    </source>
</evidence>
<proteinExistence type="predicted"/>
<dbReference type="GO" id="GO:0051276">
    <property type="term" value="P:chromosome organization"/>
    <property type="evidence" value="ECO:0007669"/>
    <property type="project" value="InterPro"/>
</dbReference>
<organism evidence="2">
    <name type="scientific">viral metagenome</name>
    <dbReference type="NCBI Taxonomy" id="1070528"/>
    <lineage>
        <taxon>unclassified sequences</taxon>
        <taxon>metagenomes</taxon>
        <taxon>organismal metagenomes</taxon>
    </lineage>
</organism>
<protein>
    <submittedName>
        <fullName evidence="2">Uncharacterized protein</fullName>
    </submittedName>
</protein>
<sequence>MVKQIRKKNGKYVVGGKSYPQLVGSRAQVMHGTAYKTGHGKKGLTKSQLKMVRGRIVSVKASKSAKKHNHLGKYISLAKRNKGKKFVTMKKGMVKGKRKTRRAKKSKKSRR</sequence>
<reference evidence="2" key="1">
    <citation type="journal article" date="2020" name="Nature">
        <title>Giant virus diversity and host interactions through global metagenomics.</title>
        <authorList>
            <person name="Schulz F."/>
            <person name="Roux S."/>
            <person name="Paez-Espino D."/>
            <person name="Jungbluth S."/>
            <person name="Walsh D.A."/>
            <person name="Denef V.J."/>
            <person name="McMahon K.D."/>
            <person name="Konstantinidis K.T."/>
            <person name="Eloe-Fadrosh E.A."/>
            <person name="Kyrpides N.C."/>
            <person name="Woyke T."/>
        </authorList>
    </citation>
    <scope>NUCLEOTIDE SEQUENCE</scope>
    <source>
        <strain evidence="2">GVMAG-M-3300021425-14</strain>
    </source>
</reference>